<accession>A0A4V2J3L8</accession>
<dbReference type="SUPFAM" id="SSF46689">
    <property type="entry name" value="Homeodomain-like"/>
    <property type="match status" value="1"/>
</dbReference>
<keyword evidence="12" id="KW-1185">Reference proteome</keyword>
<feature type="domain" description="Response regulatory" evidence="10">
    <location>
        <begin position="6"/>
        <end position="125"/>
    </location>
</feature>
<dbReference type="Pfam" id="PF12833">
    <property type="entry name" value="HTH_18"/>
    <property type="match status" value="1"/>
</dbReference>
<dbReference type="PROSITE" id="PS01124">
    <property type="entry name" value="HTH_ARAC_FAMILY_2"/>
    <property type="match status" value="1"/>
</dbReference>
<dbReference type="PANTHER" id="PTHR42713:SF3">
    <property type="entry name" value="TRANSCRIPTIONAL REGULATORY PROTEIN HPTR"/>
    <property type="match status" value="1"/>
</dbReference>
<evidence type="ECO:0000256" key="3">
    <source>
        <dbReference type="ARBA" id="ARBA00022553"/>
    </source>
</evidence>
<dbReference type="InterPro" id="IPR020449">
    <property type="entry name" value="Tscrpt_reg_AraC-type_HTH"/>
</dbReference>
<dbReference type="InterPro" id="IPR011006">
    <property type="entry name" value="CheY-like_superfamily"/>
</dbReference>
<dbReference type="Pfam" id="PF00072">
    <property type="entry name" value="Response_reg"/>
    <property type="match status" value="1"/>
</dbReference>
<evidence type="ECO:0000313" key="12">
    <source>
        <dbReference type="Proteomes" id="UP000293142"/>
    </source>
</evidence>
<evidence type="ECO:0000256" key="4">
    <source>
        <dbReference type="ARBA" id="ARBA00023012"/>
    </source>
</evidence>
<evidence type="ECO:0000313" key="11">
    <source>
        <dbReference type="EMBL" id="TBL73327.1"/>
    </source>
</evidence>
<dbReference type="Gene3D" id="3.40.50.2300">
    <property type="match status" value="1"/>
</dbReference>
<sequence length="262" mass="30106">MMNTMRIVLVDDEDTIRKGLMYLLEQLDMDISVVAEARNGQDGLQKIELLQPDFAFIDIRMPVMNGLQLVQRLYESKRAPQTKSVIVTAHSEFEYAQQALRYGVADFLLKPLDENALQELFDRQVTSASAEADLTPTMGMELIDGMIARQEVSHPVMIEMLRYIGMNYMKNLKLSDLSETFRVTPTYVSLLFKKTLGVNFVHLLNGVRTELAKKMLEQGGYKIYEIAYMVGYSNITYFDRVFKARTGMTPNEYVNQVLRNRL</sequence>
<dbReference type="GO" id="GO:0043565">
    <property type="term" value="F:sequence-specific DNA binding"/>
    <property type="evidence" value="ECO:0007669"/>
    <property type="project" value="InterPro"/>
</dbReference>
<dbReference type="GO" id="GO:0003700">
    <property type="term" value="F:DNA-binding transcription factor activity"/>
    <property type="evidence" value="ECO:0007669"/>
    <property type="project" value="InterPro"/>
</dbReference>
<evidence type="ECO:0000256" key="8">
    <source>
        <dbReference type="PROSITE-ProRule" id="PRU00169"/>
    </source>
</evidence>
<evidence type="ECO:0000256" key="5">
    <source>
        <dbReference type="ARBA" id="ARBA00023015"/>
    </source>
</evidence>
<gene>
    <name evidence="11" type="ORF">EYB31_26995</name>
</gene>
<keyword evidence="3 8" id="KW-0597">Phosphoprotein</keyword>
<dbReference type="EMBL" id="SIRE01000021">
    <property type="protein sequence ID" value="TBL73327.1"/>
    <property type="molecule type" value="Genomic_DNA"/>
</dbReference>
<reference evidence="11 12" key="1">
    <citation type="submission" date="2019-02" db="EMBL/GenBank/DDBJ databases">
        <title>Paenibacillus sp. nov., isolated from surface-sterilized tissue of Thalictrum simplex L.</title>
        <authorList>
            <person name="Tuo L."/>
        </authorList>
    </citation>
    <scope>NUCLEOTIDE SEQUENCE [LARGE SCALE GENOMIC DNA]</scope>
    <source>
        <strain evidence="11 12">N2SHLJ1</strain>
    </source>
</reference>
<dbReference type="SMART" id="SM00448">
    <property type="entry name" value="REC"/>
    <property type="match status" value="1"/>
</dbReference>
<dbReference type="GO" id="GO:0000160">
    <property type="term" value="P:phosphorelay signal transduction system"/>
    <property type="evidence" value="ECO:0007669"/>
    <property type="project" value="UniProtKB-KW"/>
</dbReference>
<comment type="caution">
    <text evidence="11">The sequence shown here is derived from an EMBL/GenBank/DDBJ whole genome shotgun (WGS) entry which is preliminary data.</text>
</comment>
<evidence type="ECO:0000256" key="6">
    <source>
        <dbReference type="ARBA" id="ARBA00023125"/>
    </source>
</evidence>
<name>A0A4V2J3L8_9BACL</name>
<dbReference type="InterPro" id="IPR051552">
    <property type="entry name" value="HptR"/>
</dbReference>
<evidence type="ECO:0000256" key="1">
    <source>
        <dbReference type="ARBA" id="ARBA00004496"/>
    </source>
</evidence>
<evidence type="ECO:0000256" key="2">
    <source>
        <dbReference type="ARBA" id="ARBA00022490"/>
    </source>
</evidence>
<dbReference type="OrthoDB" id="1699at2"/>
<keyword evidence="5" id="KW-0805">Transcription regulation</keyword>
<dbReference type="AlphaFoldDB" id="A0A4V2J3L8"/>
<dbReference type="PRINTS" id="PR00032">
    <property type="entry name" value="HTHARAC"/>
</dbReference>
<evidence type="ECO:0000256" key="7">
    <source>
        <dbReference type="ARBA" id="ARBA00023163"/>
    </source>
</evidence>
<dbReference type="Proteomes" id="UP000293142">
    <property type="component" value="Unassembled WGS sequence"/>
</dbReference>
<dbReference type="Gene3D" id="1.10.10.60">
    <property type="entry name" value="Homeodomain-like"/>
    <property type="match status" value="2"/>
</dbReference>
<dbReference type="CDD" id="cd17536">
    <property type="entry name" value="REC_YesN-like"/>
    <property type="match status" value="1"/>
</dbReference>
<evidence type="ECO:0000259" key="10">
    <source>
        <dbReference type="PROSITE" id="PS50110"/>
    </source>
</evidence>
<dbReference type="PROSITE" id="PS50110">
    <property type="entry name" value="RESPONSE_REGULATORY"/>
    <property type="match status" value="1"/>
</dbReference>
<feature type="domain" description="HTH araC/xylS-type" evidence="9">
    <location>
        <begin position="158"/>
        <end position="256"/>
    </location>
</feature>
<keyword evidence="7" id="KW-0804">Transcription</keyword>
<dbReference type="InterPro" id="IPR018060">
    <property type="entry name" value="HTH_AraC"/>
</dbReference>
<protein>
    <submittedName>
        <fullName evidence="11">Response regulator</fullName>
    </submittedName>
</protein>
<proteinExistence type="predicted"/>
<keyword evidence="6" id="KW-0238">DNA-binding</keyword>
<dbReference type="SUPFAM" id="SSF52172">
    <property type="entry name" value="CheY-like"/>
    <property type="match status" value="1"/>
</dbReference>
<dbReference type="GO" id="GO:0005737">
    <property type="term" value="C:cytoplasm"/>
    <property type="evidence" value="ECO:0007669"/>
    <property type="project" value="UniProtKB-SubCell"/>
</dbReference>
<dbReference type="SMART" id="SM00342">
    <property type="entry name" value="HTH_ARAC"/>
    <property type="match status" value="1"/>
</dbReference>
<dbReference type="PANTHER" id="PTHR42713">
    <property type="entry name" value="HISTIDINE KINASE-RELATED"/>
    <property type="match status" value="1"/>
</dbReference>
<evidence type="ECO:0000259" key="9">
    <source>
        <dbReference type="PROSITE" id="PS01124"/>
    </source>
</evidence>
<organism evidence="11 12">
    <name type="scientific">Paenibacillus thalictri</name>
    <dbReference type="NCBI Taxonomy" id="2527873"/>
    <lineage>
        <taxon>Bacteria</taxon>
        <taxon>Bacillati</taxon>
        <taxon>Bacillota</taxon>
        <taxon>Bacilli</taxon>
        <taxon>Bacillales</taxon>
        <taxon>Paenibacillaceae</taxon>
        <taxon>Paenibacillus</taxon>
    </lineage>
</organism>
<keyword evidence="4" id="KW-0902">Two-component regulatory system</keyword>
<keyword evidence="2" id="KW-0963">Cytoplasm</keyword>
<dbReference type="InterPro" id="IPR009057">
    <property type="entry name" value="Homeodomain-like_sf"/>
</dbReference>
<dbReference type="InterPro" id="IPR001789">
    <property type="entry name" value="Sig_transdc_resp-reg_receiver"/>
</dbReference>
<feature type="modified residue" description="4-aspartylphosphate" evidence="8">
    <location>
        <position position="58"/>
    </location>
</feature>
<comment type="subcellular location">
    <subcellularLocation>
        <location evidence="1">Cytoplasm</location>
    </subcellularLocation>
</comment>